<protein>
    <recommendedName>
        <fullName evidence="4">GPI anchored serine-threonine rich protein</fullName>
    </recommendedName>
</protein>
<feature type="compositionally biased region" description="Low complexity" evidence="1">
    <location>
        <begin position="170"/>
        <end position="218"/>
    </location>
</feature>
<dbReference type="Proteomes" id="UP000042958">
    <property type="component" value="Unassembled WGS sequence"/>
</dbReference>
<organism evidence="2 3">
    <name type="scientific">Penicillium brasilianum</name>
    <dbReference type="NCBI Taxonomy" id="104259"/>
    <lineage>
        <taxon>Eukaryota</taxon>
        <taxon>Fungi</taxon>
        <taxon>Dikarya</taxon>
        <taxon>Ascomycota</taxon>
        <taxon>Pezizomycotina</taxon>
        <taxon>Eurotiomycetes</taxon>
        <taxon>Eurotiomycetidae</taxon>
        <taxon>Eurotiales</taxon>
        <taxon>Aspergillaceae</taxon>
        <taxon>Penicillium</taxon>
    </lineage>
</organism>
<dbReference type="OrthoDB" id="4364381at2759"/>
<keyword evidence="3" id="KW-1185">Reference proteome</keyword>
<evidence type="ECO:0000256" key="1">
    <source>
        <dbReference type="SAM" id="MobiDB-lite"/>
    </source>
</evidence>
<feature type="compositionally biased region" description="Low complexity" evidence="1">
    <location>
        <begin position="232"/>
        <end position="246"/>
    </location>
</feature>
<evidence type="ECO:0000313" key="2">
    <source>
        <dbReference type="EMBL" id="CEJ57208.1"/>
    </source>
</evidence>
<reference evidence="3" key="1">
    <citation type="journal article" date="2015" name="Genome Announc.">
        <title>Draft genome sequence of the fungus Penicillium brasilianum MG11.</title>
        <authorList>
            <person name="Horn F."/>
            <person name="Linde J."/>
            <person name="Mattern D.J."/>
            <person name="Walther G."/>
            <person name="Guthke R."/>
            <person name="Brakhage A.A."/>
            <person name="Valiante V."/>
        </authorList>
    </citation>
    <scope>NUCLEOTIDE SEQUENCE [LARGE SCALE GENOMIC DNA]</scope>
    <source>
        <strain evidence="3">MG11</strain>
    </source>
</reference>
<evidence type="ECO:0008006" key="4">
    <source>
        <dbReference type="Google" id="ProtNLM"/>
    </source>
</evidence>
<gene>
    <name evidence="2" type="ORF">PMG11_05909</name>
</gene>
<dbReference type="EMBL" id="CDHK01000005">
    <property type="protein sequence ID" value="CEJ57208.1"/>
    <property type="molecule type" value="Genomic_DNA"/>
</dbReference>
<accession>A0A0F7TKB6</accession>
<sequence>MSCGRRSSYGLSLLTPYTLFSISIFPKTVHSFRLYLISSIPFAHLQPSIKMYKLAHILFLAPAALAGLVTPLHERETACEAPLTLCGSTCIGPLDVCCPAAPNGEIIGCSSTDNCWINPDNSPGCCPLFRTCAGQKAGSGVFPTLPSVTLPTATPVSPPPTISSEPPQQTTTVSSSSIATISTVKSVTPPSSVRPSSTKPVKSSTPCVSALASASATGSGSGSGSSSGSGSGSHSESGSASASASPLFNGASSSGGISIGGILGAVALGFLL</sequence>
<proteinExistence type="predicted"/>
<feature type="compositionally biased region" description="Gly residues" evidence="1">
    <location>
        <begin position="219"/>
        <end position="231"/>
    </location>
</feature>
<dbReference type="AlphaFoldDB" id="A0A0F7TKB6"/>
<evidence type="ECO:0000313" key="3">
    <source>
        <dbReference type="Proteomes" id="UP000042958"/>
    </source>
</evidence>
<name>A0A0F7TKB6_PENBI</name>
<feature type="region of interest" description="Disordered" evidence="1">
    <location>
        <begin position="150"/>
        <end position="246"/>
    </location>
</feature>